<dbReference type="Gene3D" id="3.40.50.1100">
    <property type="match status" value="2"/>
</dbReference>
<comment type="catalytic activity">
    <reaction evidence="1">
        <text>L-threonine = 2-oxobutanoate + NH4(+)</text>
        <dbReference type="Rhea" id="RHEA:22108"/>
        <dbReference type="ChEBI" id="CHEBI:16763"/>
        <dbReference type="ChEBI" id="CHEBI:28938"/>
        <dbReference type="ChEBI" id="CHEBI:57926"/>
        <dbReference type="EC" id="4.3.1.19"/>
    </reaction>
</comment>
<dbReference type="InterPro" id="IPR036052">
    <property type="entry name" value="TrpB-like_PALP_sf"/>
</dbReference>
<evidence type="ECO:0000256" key="10">
    <source>
        <dbReference type="ARBA" id="ARBA00023239"/>
    </source>
</evidence>
<comment type="pathway">
    <text evidence="3">Amino-acid degradation; L-threonine degradation via propanoate pathway; propanoate from L-threonine: step 1/4.</text>
</comment>
<evidence type="ECO:0000256" key="4">
    <source>
        <dbReference type="ARBA" id="ARBA00010869"/>
    </source>
</evidence>
<evidence type="ECO:0000256" key="8">
    <source>
        <dbReference type="ARBA" id="ARBA00022533"/>
    </source>
</evidence>
<name>A0A9E6XVS9_9ACTN</name>
<dbReference type="InterPro" id="IPR002912">
    <property type="entry name" value="ACT_dom"/>
</dbReference>
<dbReference type="PANTHER" id="PTHR48078:SF6">
    <property type="entry name" value="L-THREONINE DEHYDRATASE CATABOLIC TDCB"/>
    <property type="match status" value="1"/>
</dbReference>
<keyword evidence="9" id="KW-0663">Pyridoxal phosphate</keyword>
<evidence type="ECO:0000256" key="2">
    <source>
        <dbReference type="ARBA" id="ARBA00001933"/>
    </source>
</evidence>
<dbReference type="InterPro" id="IPR000634">
    <property type="entry name" value="Ser/Thr_deHydtase_PyrdxlP-BS"/>
</dbReference>
<evidence type="ECO:0000313" key="15">
    <source>
        <dbReference type="Proteomes" id="UP001162834"/>
    </source>
</evidence>
<evidence type="ECO:0000256" key="1">
    <source>
        <dbReference type="ARBA" id="ARBA00001274"/>
    </source>
</evidence>
<comment type="cofactor">
    <cofactor evidence="2">
        <name>pyridoxal 5'-phosphate</name>
        <dbReference type="ChEBI" id="CHEBI:597326"/>
    </cofactor>
</comment>
<sequence>MTVTVAEVRHARRAGADVVRRTPVLASQTLSERSGGTVVLKAESLQRTGSFKIRGALNKLDALGDECRTGVVCGSAGNHAQALAAAARARGVPCEVVMPADAPIAKAEGAAALGAKVILEGESVTECLAAAHERAQQGGMTFVHPFDDEHIIAGQGTLGLELLEDVEDLARILIPVGGGGLAAGVAVAVKDARPDVDVIGIQVETFPALAASLEAGHPVDVAPPLTTIADGIAVKRPGEITLPLLASYLDGVAMVSEDEVADAMVVLLEKAKLVVEGAGAVGAAALLGGHVEPAPHGTTVVVLSGGNVDAGLLATVARRHETESGRRIALITRVPDRPGHLARLLVCVAEAGANLVEVEHVREGIDLHVRETAVQLVLETRGRDHAQDVLRAIAGAGYDARVLR</sequence>
<dbReference type="PANTHER" id="PTHR48078">
    <property type="entry name" value="THREONINE DEHYDRATASE, MITOCHONDRIAL-RELATED"/>
    <property type="match status" value="1"/>
</dbReference>
<dbReference type="GO" id="GO:0004794">
    <property type="term" value="F:threonine deaminase activity"/>
    <property type="evidence" value="ECO:0007669"/>
    <property type="project" value="UniProtKB-EC"/>
</dbReference>
<evidence type="ECO:0000256" key="6">
    <source>
        <dbReference type="ARBA" id="ARBA00012096"/>
    </source>
</evidence>
<dbReference type="InterPro" id="IPR044561">
    <property type="entry name" value="ACT_ThrD-II-like"/>
</dbReference>
<evidence type="ECO:0000256" key="9">
    <source>
        <dbReference type="ARBA" id="ARBA00022898"/>
    </source>
</evidence>
<evidence type="ECO:0000313" key="14">
    <source>
        <dbReference type="EMBL" id="UGS35375.1"/>
    </source>
</evidence>
<dbReference type="CDD" id="cd04886">
    <property type="entry name" value="ACT_ThrD-II-like"/>
    <property type="match status" value="1"/>
</dbReference>
<dbReference type="AlphaFoldDB" id="A0A9E6XVS9"/>
<dbReference type="PROSITE" id="PS51671">
    <property type="entry name" value="ACT"/>
    <property type="match status" value="1"/>
</dbReference>
<dbReference type="InterPro" id="IPR050147">
    <property type="entry name" value="Ser/Thr_Dehydratase"/>
</dbReference>
<dbReference type="Proteomes" id="UP001162834">
    <property type="component" value="Chromosome"/>
</dbReference>
<evidence type="ECO:0000259" key="13">
    <source>
        <dbReference type="PROSITE" id="PS51671"/>
    </source>
</evidence>
<keyword evidence="15" id="KW-1185">Reference proteome</keyword>
<dbReference type="GO" id="GO:0003941">
    <property type="term" value="F:L-serine ammonia-lyase activity"/>
    <property type="evidence" value="ECO:0007669"/>
    <property type="project" value="TreeGrafter"/>
</dbReference>
<gene>
    <name evidence="14" type="primary">tdcB</name>
    <name evidence="14" type="ORF">DSM104329_01763</name>
</gene>
<dbReference type="InterPro" id="IPR001926">
    <property type="entry name" value="TrpB-like_PALP"/>
</dbReference>
<comment type="function">
    <text evidence="11">Catalyzes the anaerobic formation of alpha-ketobutyrate and ammonia from threonine in a two-step reaction. The first step involved a dehydration of threonine and a production of enamine intermediates (aminocrotonate), which tautomerizes to its imine form (iminobutyrate). Both intermediates are unstable and short-lived. The second step is the nonenzymatic hydrolysis of the enamine/imine intermediates to form 2-ketobutyrate and free ammonia. In the low water environment of the cell, the second step is accelerated by RidA.</text>
</comment>
<dbReference type="FunFam" id="3.40.50.1100:FF:000005">
    <property type="entry name" value="Threonine dehydratase catabolic"/>
    <property type="match status" value="1"/>
</dbReference>
<comment type="subunit">
    <text evidence="5">In the native structure, TdcB is in a dimeric form, whereas in the TdcB-AMP complex, it exists in a tetrameric form (dimer of dimers).</text>
</comment>
<dbReference type="FunFam" id="3.40.50.1100:FF:000007">
    <property type="entry name" value="L-threonine dehydratase catabolic TdcB"/>
    <property type="match status" value="1"/>
</dbReference>
<dbReference type="GO" id="GO:0006565">
    <property type="term" value="P:L-serine catabolic process"/>
    <property type="evidence" value="ECO:0007669"/>
    <property type="project" value="TreeGrafter"/>
</dbReference>
<dbReference type="GO" id="GO:0006567">
    <property type="term" value="P:L-threonine catabolic process"/>
    <property type="evidence" value="ECO:0007669"/>
    <property type="project" value="InterPro"/>
</dbReference>
<evidence type="ECO:0000256" key="11">
    <source>
        <dbReference type="ARBA" id="ARBA00025527"/>
    </source>
</evidence>
<dbReference type="KEGG" id="sbae:DSM104329_01763"/>
<dbReference type="GO" id="GO:0030170">
    <property type="term" value="F:pyridoxal phosphate binding"/>
    <property type="evidence" value="ECO:0007669"/>
    <property type="project" value="InterPro"/>
</dbReference>
<dbReference type="RefSeq" id="WP_259315063.1">
    <property type="nucleotide sequence ID" value="NZ_CP087164.1"/>
</dbReference>
<evidence type="ECO:0000256" key="3">
    <source>
        <dbReference type="ARBA" id="ARBA00004958"/>
    </source>
</evidence>
<accession>A0A9E6XVS9</accession>
<dbReference type="EMBL" id="CP087164">
    <property type="protein sequence ID" value="UGS35375.1"/>
    <property type="molecule type" value="Genomic_DNA"/>
</dbReference>
<dbReference type="GO" id="GO:0009097">
    <property type="term" value="P:isoleucine biosynthetic process"/>
    <property type="evidence" value="ECO:0007669"/>
    <property type="project" value="TreeGrafter"/>
</dbReference>
<keyword evidence="8" id="KW-0021">Allosteric enzyme</keyword>
<evidence type="ECO:0000256" key="12">
    <source>
        <dbReference type="ARBA" id="ARBA00031427"/>
    </source>
</evidence>
<dbReference type="SUPFAM" id="SSF53686">
    <property type="entry name" value="Tryptophan synthase beta subunit-like PLP-dependent enzymes"/>
    <property type="match status" value="1"/>
</dbReference>
<evidence type="ECO:0000256" key="5">
    <source>
        <dbReference type="ARBA" id="ARBA00011447"/>
    </source>
</evidence>
<feature type="domain" description="ACT" evidence="13">
    <location>
        <begin position="329"/>
        <end position="404"/>
    </location>
</feature>
<dbReference type="Pfam" id="PF00291">
    <property type="entry name" value="PALP"/>
    <property type="match status" value="1"/>
</dbReference>
<protein>
    <recommendedName>
        <fullName evidence="7">L-threonine dehydratase catabolic TdcB</fullName>
        <ecNumber evidence="6">4.3.1.19</ecNumber>
    </recommendedName>
    <alternativeName>
        <fullName evidence="12">Threonine deaminase</fullName>
    </alternativeName>
</protein>
<dbReference type="InterPro" id="IPR005789">
    <property type="entry name" value="Thr_deHydtase_catblc"/>
</dbReference>
<proteinExistence type="inferred from homology"/>
<dbReference type="EC" id="4.3.1.19" evidence="6"/>
<comment type="similarity">
    <text evidence="4">Belongs to the serine/threonine dehydratase family.</text>
</comment>
<keyword evidence="10 14" id="KW-0456">Lyase</keyword>
<dbReference type="PROSITE" id="PS00165">
    <property type="entry name" value="DEHYDRATASE_SER_THR"/>
    <property type="match status" value="1"/>
</dbReference>
<organism evidence="14 15">
    <name type="scientific">Capillimicrobium parvum</name>
    <dbReference type="NCBI Taxonomy" id="2884022"/>
    <lineage>
        <taxon>Bacteria</taxon>
        <taxon>Bacillati</taxon>
        <taxon>Actinomycetota</taxon>
        <taxon>Thermoleophilia</taxon>
        <taxon>Solirubrobacterales</taxon>
        <taxon>Capillimicrobiaceae</taxon>
        <taxon>Capillimicrobium</taxon>
    </lineage>
</organism>
<dbReference type="CDD" id="cd01562">
    <property type="entry name" value="Thr-dehyd"/>
    <property type="match status" value="1"/>
</dbReference>
<dbReference type="NCBIfam" id="TIGR01127">
    <property type="entry name" value="ilvA_1Cterm"/>
    <property type="match status" value="1"/>
</dbReference>
<reference evidence="14" key="1">
    <citation type="journal article" date="2022" name="Int. J. Syst. Evol. Microbiol.">
        <title>Pseudomonas aegrilactucae sp. nov. and Pseudomonas morbosilactucae sp. nov., pathogens causing bacterial rot of lettuce in Japan.</title>
        <authorList>
            <person name="Sawada H."/>
            <person name="Fujikawa T."/>
            <person name="Satou M."/>
        </authorList>
    </citation>
    <scope>NUCLEOTIDE SEQUENCE</scope>
    <source>
        <strain evidence="14">0166_1</strain>
    </source>
</reference>
<evidence type="ECO:0000256" key="7">
    <source>
        <dbReference type="ARBA" id="ARBA00022248"/>
    </source>
</evidence>